<accession>D0MKA2</accession>
<dbReference type="Gene3D" id="3.20.20.140">
    <property type="entry name" value="Metal-dependent hydrolases"/>
    <property type="match status" value="1"/>
</dbReference>
<dbReference type="RefSeq" id="WP_012844425.1">
    <property type="nucleotide sequence ID" value="NC_013501.1"/>
</dbReference>
<dbReference type="CDD" id="cd07438">
    <property type="entry name" value="PHP_HisPPase_AMP"/>
    <property type="match status" value="1"/>
</dbReference>
<dbReference type="SMART" id="SM00481">
    <property type="entry name" value="POLIIIAc"/>
    <property type="match status" value="1"/>
</dbReference>
<dbReference type="PANTHER" id="PTHR42924:SF3">
    <property type="entry name" value="POLYMERASE_HISTIDINOL PHOSPHATASE N-TERMINAL DOMAIN-CONTAINING PROTEIN"/>
    <property type="match status" value="1"/>
</dbReference>
<dbReference type="HOGENOM" id="CLU_067347_1_0_10"/>
<gene>
    <name evidence="2" type="ordered locus">Rmar_1931</name>
</gene>
<name>D0MKA2_RHOM4</name>
<dbReference type="Pfam" id="PF02811">
    <property type="entry name" value="PHP"/>
    <property type="match status" value="1"/>
</dbReference>
<dbReference type="AlphaFoldDB" id="D0MKA2"/>
<evidence type="ECO:0000259" key="1">
    <source>
        <dbReference type="SMART" id="SM00481"/>
    </source>
</evidence>
<dbReference type="InterPro" id="IPR052018">
    <property type="entry name" value="PHP_domain"/>
</dbReference>
<dbReference type="Proteomes" id="UP000002221">
    <property type="component" value="Chromosome"/>
</dbReference>
<dbReference type="PANTHER" id="PTHR42924">
    <property type="entry name" value="EXONUCLEASE"/>
    <property type="match status" value="1"/>
</dbReference>
<keyword evidence="3" id="KW-1185">Reference proteome</keyword>
<protein>
    <submittedName>
        <fullName evidence="2">PHP domain protein</fullName>
    </submittedName>
</protein>
<dbReference type="GO" id="GO:0035312">
    <property type="term" value="F:5'-3' DNA exonuclease activity"/>
    <property type="evidence" value="ECO:0007669"/>
    <property type="project" value="TreeGrafter"/>
</dbReference>
<evidence type="ECO:0000313" key="2">
    <source>
        <dbReference type="EMBL" id="ACY48814.1"/>
    </source>
</evidence>
<feature type="domain" description="Polymerase/histidinol phosphatase N-terminal" evidence="1">
    <location>
        <begin position="7"/>
        <end position="72"/>
    </location>
</feature>
<dbReference type="KEGG" id="rmr:Rmar_1931"/>
<dbReference type="InterPro" id="IPR004013">
    <property type="entry name" value="PHP_dom"/>
</dbReference>
<dbReference type="SUPFAM" id="SSF89550">
    <property type="entry name" value="PHP domain-like"/>
    <property type="match status" value="1"/>
</dbReference>
<dbReference type="GO" id="GO:0004534">
    <property type="term" value="F:5'-3' RNA exonuclease activity"/>
    <property type="evidence" value="ECO:0007669"/>
    <property type="project" value="TreeGrafter"/>
</dbReference>
<dbReference type="OrthoDB" id="9804333at2"/>
<proteinExistence type="predicted"/>
<dbReference type="eggNOG" id="COG0613">
    <property type="taxonomic scope" value="Bacteria"/>
</dbReference>
<dbReference type="InterPro" id="IPR003141">
    <property type="entry name" value="Pol/His_phosphatase_N"/>
</dbReference>
<sequence length="279" mass="30907">MFDLRRADLHLHTSRSDGRLSPAELVRRAREAGLYCVAITDHDTIDGLEEARQAAARWAMVVIPGVELSVQVEEEEVHLLGYFFDPDHPALREALTAYRKAREERLAAMLARLQEVGVRLSEEQVQTAVGHGVPGRPHVARALVAAGYAESYREAFQRYLLPGGPGYVPKPAWTAEEAVAVLHEAGGIAVLAHPGEHLRDRVFRALLQAGIDGIEVIHPAHSYYLVQHYRQVARDFGLLETGGSDYHGHRPEDDALLGACTIPYPRVERLRATLQATRA</sequence>
<dbReference type="EMBL" id="CP001807">
    <property type="protein sequence ID" value="ACY48814.1"/>
    <property type="molecule type" value="Genomic_DNA"/>
</dbReference>
<organism evidence="2 3">
    <name type="scientific">Rhodothermus marinus (strain ATCC 43812 / DSM 4252 / R-10)</name>
    <name type="common">Rhodothermus obamensis</name>
    <dbReference type="NCBI Taxonomy" id="518766"/>
    <lineage>
        <taxon>Bacteria</taxon>
        <taxon>Pseudomonadati</taxon>
        <taxon>Rhodothermota</taxon>
        <taxon>Rhodothermia</taxon>
        <taxon>Rhodothermales</taxon>
        <taxon>Rhodothermaceae</taxon>
        <taxon>Rhodothermus</taxon>
    </lineage>
</organism>
<dbReference type="Gene3D" id="1.10.150.650">
    <property type="match status" value="1"/>
</dbReference>
<reference evidence="2 3" key="1">
    <citation type="journal article" date="2009" name="Stand. Genomic Sci.">
        <title>Complete genome sequence of Rhodothermus marinus type strain (R-10).</title>
        <authorList>
            <person name="Nolan M."/>
            <person name="Tindall B.J."/>
            <person name="Pomrenke H."/>
            <person name="Lapidus A."/>
            <person name="Copeland A."/>
            <person name="Glavina Del Rio T."/>
            <person name="Lucas S."/>
            <person name="Chen F."/>
            <person name="Tice H."/>
            <person name="Cheng J.F."/>
            <person name="Saunders E."/>
            <person name="Han C."/>
            <person name="Bruce D."/>
            <person name="Goodwin L."/>
            <person name="Chain P."/>
            <person name="Pitluck S."/>
            <person name="Ovchinikova G."/>
            <person name="Pati A."/>
            <person name="Ivanova N."/>
            <person name="Mavromatis K."/>
            <person name="Chen A."/>
            <person name="Palaniappan K."/>
            <person name="Land M."/>
            <person name="Hauser L."/>
            <person name="Chang Y.J."/>
            <person name="Jeffries C.D."/>
            <person name="Brettin T."/>
            <person name="Goker M."/>
            <person name="Bristow J."/>
            <person name="Eisen J.A."/>
            <person name="Markowitz V."/>
            <person name="Hugenholtz P."/>
            <person name="Kyrpides N.C."/>
            <person name="Klenk H.P."/>
            <person name="Detter J.C."/>
        </authorList>
    </citation>
    <scope>NUCLEOTIDE SEQUENCE [LARGE SCALE GENOMIC DNA]</scope>
    <source>
        <strain evidence="3">ATCC 43812 / DSM 4252 / R-10</strain>
    </source>
</reference>
<dbReference type="InterPro" id="IPR016195">
    <property type="entry name" value="Pol/histidinol_Pase-like"/>
</dbReference>
<evidence type="ECO:0000313" key="3">
    <source>
        <dbReference type="Proteomes" id="UP000002221"/>
    </source>
</evidence>
<dbReference type="STRING" id="518766.Rmar_1931"/>